<gene>
    <name evidence="5" type="ORF">A3H64_01110</name>
</gene>
<sequence>MNITKLKQHPKTFTRLFGIEPHKFDELVMNIHPLWLRAESKRLRHPRKIKKGSGRRYKLTMEESVAMLLLYARSYTTHVFLSVLFDIHESAICRYFAKVRPVVESIFDIPTKKTDLREEEILTLVVDATEQRTERRGTDSGYSGKKKAHTIKTQIVVDTKGKIKHISKSVPGNIHDKKLFDNSGIKLPDNAKGDLGYLGTNITIPHKSSKLHALTKTQTLFNVRHSRKRIVVEHVFALLKSYHILADCFRGHLSHYHQYFAIVCGLYNFARA</sequence>
<evidence type="ECO:0000259" key="3">
    <source>
        <dbReference type="Pfam" id="PF13359"/>
    </source>
</evidence>
<evidence type="ECO:0000256" key="2">
    <source>
        <dbReference type="ARBA" id="ARBA00022723"/>
    </source>
</evidence>
<protein>
    <recommendedName>
        <fullName evidence="7">Transposase</fullName>
    </recommendedName>
</protein>
<evidence type="ECO:0000259" key="4">
    <source>
        <dbReference type="Pfam" id="PF13613"/>
    </source>
</evidence>
<dbReference type="GO" id="GO:0046872">
    <property type="term" value="F:metal ion binding"/>
    <property type="evidence" value="ECO:0007669"/>
    <property type="project" value="UniProtKB-KW"/>
</dbReference>
<comment type="cofactor">
    <cofactor evidence="1">
        <name>a divalent metal cation</name>
        <dbReference type="ChEBI" id="CHEBI:60240"/>
    </cofactor>
</comment>
<dbReference type="EMBL" id="MHNY01000009">
    <property type="protein sequence ID" value="OGZ56580.1"/>
    <property type="molecule type" value="Genomic_DNA"/>
</dbReference>
<accession>A0A1G2H2P3</accession>
<name>A0A1G2H2P3_9BACT</name>
<dbReference type="PANTHER" id="PTHR23080">
    <property type="entry name" value="THAP DOMAIN PROTEIN"/>
    <property type="match status" value="1"/>
</dbReference>
<dbReference type="InterPro" id="IPR027806">
    <property type="entry name" value="HARBI1_dom"/>
</dbReference>
<evidence type="ECO:0000313" key="5">
    <source>
        <dbReference type="EMBL" id="OGZ56580.1"/>
    </source>
</evidence>
<reference evidence="5 6" key="1">
    <citation type="journal article" date="2016" name="Nat. Commun.">
        <title>Thousands of microbial genomes shed light on interconnected biogeochemical processes in an aquifer system.</title>
        <authorList>
            <person name="Anantharaman K."/>
            <person name="Brown C.T."/>
            <person name="Hug L.A."/>
            <person name="Sharon I."/>
            <person name="Castelle C.J."/>
            <person name="Probst A.J."/>
            <person name="Thomas B.C."/>
            <person name="Singh A."/>
            <person name="Wilkins M.J."/>
            <person name="Karaoz U."/>
            <person name="Brodie E.L."/>
            <person name="Williams K.H."/>
            <person name="Hubbard S.S."/>
            <person name="Banfield J.F."/>
        </authorList>
    </citation>
    <scope>NUCLEOTIDE SEQUENCE [LARGE SCALE GENOMIC DNA]</scope>
</reference>
<evidence type="ECO:0000256" key="1">
    <source>
        <dbReference type="ARBA" id="ARBA00001968"/>
    </source>
</evidence>
<dbReference type="Proteomes" id="UP000178186">
    <property type="component" value="Unassembled WGS sequence"/>
</dbReference>
<dbReference type="STRING" id="1802128.A3H64_01110"/>
<dbReference type="AlphaFoldDB" id="A0A1G2H2P3"/>
<keyword evidence="2" id="KW-0479">Metal-binding</keyword>
<feature type="domain" description="Transposase Helix-turn-helix" evidence="4">
    <location>
        <begin position="58"/>
        <end position="103"/>
    </location>
</feature>
<organism evidence="5 6">
    <name type="scientific">Candidatus Ryanbacteria bacterium RIFCSPLOWO2_02_FULL_45_11c</name>
    <dbReference type="NCBI Taxonomy" id="1802128"/>
    <lineage>
        <taxon>Bacteria</taxon>
        <taxon>Candidatus Ryaniibacteriota</taxon>
    </lineage>
</organism>
<evidence type="ECO:0000313" key="6">
    <source>
        <dbReference type="Proteomes" id="UP000178186"/>
    </source>
</evidence>
<feature type="domain" description="DDE Tnp4" evidence="3">
    <location>
        <begin position="126"/>
        <end position="268"/>
    </location>
</feature>
<evidence type="ECO:0008006" key="7">
    <source>
        <dbReference type="Google" id="ProtNLM"/>
    </source>
</evidence>
<dbReference type="Pfam" id="PF13359">
    <property type="entry name" value="DDE_Tnp_4"/>
    <property type="match status" value="1"/>
</dbReference>
<dbReference type="Pfam" id="PF13613">
    <property type="entry name" value="HTH_Tnp_4"/>
    <property type="match status" value="1"/>
</dbReference>
<dbReference type="InterPro" id="IPR027805">
    <property type="entry name" value="Transposase_HTH_dom"/>
</dbReference>
<comment type="caution">
    <text evidence="5">The sequence shown here is derived from an EMBL/GenBank/DDBJ whole genome shotgun (WGS) entry which is preliminary data.</text>
</comment>
<proteinExistence type="predicted"/>